<feature type="non-terminal residue" evidence="2">
    <location>
        <position position="404"/>
    </location>
</feature>
<dbReference type="EMBL" id="CAXAMM010029491">
    <property type="protein sequence ID" value="CAK9064803.1"/>
    <property type="molecule type" value="Genomic_DNA"/>
</dbReference>
<dbReference type="Proteomes" id="UP001642464">
    <property type="component" value="Unassembled WGS sequence"/>
</dbReference>
<evidence type="ECO:0000256" key="1">
    <source>
        <dbReference type="SAM" id="MobiDB-lite"/>
    </source>
</evidence>
<accession>A0ABP0NN17</accession>
<keyword evidence="3" id="KW-1185">Reference proteome</keyword>
<evidence type="ECO:0000313" key="2">
    <source>
        <dbReference type="EMBL" id="CAK9064803.1"/>
    </source>
</evidence>
<organism evidence="2 3">
    <name type="scientific">Durusdinium trenchii</name>
    <dbReference type="NCBI Taxonomy" id="1381693"/>
    <lineage>
        <taxon>Eukaryota</taxon>
        <taxon>Sar</taxon>
        <taxon>Alveolata</taxon>
        <taxon>Dinophyceae</taxon>
        <taxon>Suessiales</taxon>
        <taxon>Symbiodiniaceae</taxon>
        <taxon>Durusdinium</taxon>
    </lineage>
</organism>
<sequence length="404" mass="45563">MAKLETEPQPETRSAALEFAFCGFDLTYPRDRLKDLFQMQPAVEIFPSFSLGYQGFPWDPARGYEEGTDPFSCRQYGGASYPAWHEIEALIKAMPSGTKLSFRLNDTEKWKYASWLLQGPDCERGNDILKLIDYLCDKLHAHHIHISISSHGVNPELIMETASSKWIQSAQNVMHLAARYPHSIFWPSVFETLSVMLRLMIFCCLELAQIIWLKTSATSKVKTDLCQFMPEWILRNDEVCTWPFVQKVFDMSKSCTRDGRPLPNLAGFFDNSRGSGKEPENAPEIPKDYPRGVGQPIGFTGGIGSRNAQEWLSRYKEAATAAGCRCQCDAQSSFRVGKTRTNPIDAAELEKLARVIYEWGGRDGKTPSRGPRHATSALRSRSAHRIVKKSARAEHFLVDLSSPL</sequence>
<protein>
    <submittedName>
        <fullName evidence="2">Uncharacterized protein</fullName>
    </submittedName>
</protein>
<evidence type="ECO:0000313" key="3">
    <source>
        <dbReference type="Proteomes" id="UP001642464"/>
    </source>
</evidence>
<reference evidence="2 3" key="1">
    <citation type="submission" date="2024-02" db="EMBL/GenBank/DDBJ databases">
        <authorList>
            <person name="Chen Y."/>
            <person name="Shah S."/>
            <person name="Dougan E. K."/>
            <person name="Thang M."/>
            <person name="Chan C."/>
        </authorList>
    </citation>
    <scope>NUCLEOTIDE SEQUENCE [LARGE SCALE GENOMIC DNA]</scope>
</reference>
<gene>
    <name evidence="2" type="ORF">SCF082_LOCUS33300</name>
</gene>
<name>A0ABP0NN17_9DINO</name>
<feature type="region of interest" description="Disordered" evidence="1">
    <location>
        <begin position="271"/>
        <end position="291"/>
    </location>
</feature>
<comment type="caution">
    <text evidence="2">The sequence shown here is derived from an EMBL/GenBank/DDBJ whole genome shotgun (WGS) entry which is preliminary data.</text>
</comment>
<feature type="compositionally biased region" description="Basic and acidic residues" evidence="1">
    <location>
        <begin position="275"/>
        <end position="290"/>
    </location>
</feature>
<proteinExistence type="predicted"/>